<evidence type="ECO:0000259" key="10">
    <source>
        <dbReference type="Pfam" id="PF17763"/>
    </source>
</evidence>
<name>A0ABR1LDK0_9PEZI</name>
<gene>
    <name evidence="11" type="ORF">J3D65DRAFT_576721</name>
</gene>
<dbReference type="PIRSF" id="PIRSF001220">
    <property type="entry name" value="L-ASNase_gatD"/>
    <property type="match status" value="1"/>
</dbReference>
<dbReference type="InterPro" id="IPR027474">
    <property type="entry name" value="L-asparaginase_N"/>
</dbReference>
<evidence type="ECO:0000256" key="6">
    <source>
        <dbReference type="PROSITE-ProRule" id="PRU10100"/>
    </source>
</evidence>
<dbReference type="SMART" id="SM00870">
    <property type="entry name" value="Asparaginase"/>
    <property type="match status" value="1"/>
</dbReference>
<dbReference type="InterPro" id="IPR006034">
    <property type="entry name" value="Asparaginase/glutaminase-like"/>
</dbReference>
<feature type="active site" evidence="5">
    <location>
        <position position="38"/>
    </location>
</feature>
<evidence type="ECO:0000256" key="1">
    <source>
        <dbReference type="ARBA" id="ARBA00010518"/>
    </source>
</evidence>
<comment type="caution">
    <text evidence="11">The sequence shown here is derived from an EMBL/GenBank/DDBJ whole genome shotgun (WGS) entry which is preliminary data.</text>
</comment>
<feature type="signal peptide" evidence="8">
    <location>
        <begin position="1"/>
        <end position="21"/>
    </location>
</feature>
<dbReference type="GeneID" id="92030576"/>
<evidence type="ECO:0000256" key="3">
    <source>
        <dbReference type="ARBA" id="ARBA00022801"/>
    </source>
</evidence>
<dbReference type="PROSITE" id="PS00144">
    <property type="entry name" value="ASN_GLN_ASE_1"/>
    <property type="match status" value="1"/>
</dbReference>
<dbReference type="Proteomes" id="UP001360953">
    <property type="component" value="Unassembled WGS sequence"/>
</dbReference>
<feature type="domain" description="L-asparaginase N-terminal" evidence="9">
    <location>
        <begin position="29"/>
        <end position="216"/>
    </location>
</feature>
<dbReference type="Pfam" id="PF17763">
    <property type="entry name" value="Asparaginase_C"/>
    <property type="match status" value="1"/>
</dbReference>
<dbReference type="InterPro" id="IPR020827">
    <property type="entry name" value="Asparaginase/glutaminase_AS1"/>
</dbReference>
<accession>A0ABR1LDK0</accession>
<dbReference type="RefSeq" id="XP_066651600.1">
    <property type="nucleotide sequence ID" value="XM_066797670.1"/>
</dbReference>
<dbReference type="CDD" id="cd08964">
    <property type="entry name" value="L-asparaginase_II"/>
    <property type="match status" value="1"/>
</dbReference>
<dbReference type="PANTHER" id="PTHR11707:SF28">
    <property type="entry name" value="60 KDA LYSOPHOSPHOLIPASE"/>
    <property type="match status" value="1"/>
</dbReference>
<protein>
    <recommendedName>
        <fullName evidence="2">asparaginase</fullName>
        <ecNumber evidence="2">3.5.1.1</ecNumber>
    </recommendedName>
</protein>
<dbReference type="InterPro" id="IPR027473">
    <property type="entry name" value="L-asparaginase_C"/>
</dbReference>
<dbReference type="SUPFAM" id="SSF53774">
    <property type="entry name" value="Glutaminase/Asparaginase"/>
    <property type="match status" value="1"/>
</dbReference>
<comment type="similarity">
    <text evidence="1 7">Belongs to the asparaginase 1 family.</text>
</comment>
<keyword evidence="12" id="KW-1185">Reference proteome</keyword>
<dbReference type="Gene3D" id="3.40.50.1170">
    <property type="entry name" value="L-asparaginase, N-terminal domain"/>
    <property type="match status" value="1"/>
</dbReference>
<evidence type="ECO:0000256" key="4">
    <source>
        <dbReference type="ARBA" id="ARBA00049366"/>
    </source>
</evidence>
<dbReference type="PROSITE" id="PS00917">
    <property type="entry name" value="ASN_GLN_ASE_2"/>
    <property type="match status" value="1"/>
</dbReference>
<dbReference type="InterPro" id="IPR040919">
    <property type="entry name" value="Asparaginase_C"/>
</dbReference>
<dbReference type="InterPro" id="IPR004550">
    <property type="entry name" value="AsnASE_II"/>
</dbReference>
<dbReference type="EMBL" id="JBBPEH010000011">
    <property type="protein sequence ID" value="KAK7531930.1"/>
    <property type="molecule type" value="Genomic_DNA"/>
</dbReference>
<comment type="catalytic activity">
    <reaction evidence="4">
        <text>L-asparagine + H2O = L-aspartate + NH4(+)</text>
        <dbReference type="Rhea" id="RHEA:21016"/>
        <dbReference type="ChEBI" id="CHEBI:15377"/>
        <dbReference type="ChEBI" id="CHEBI:28938"/>
        <dbReference type="ChEBI" id="CHEBI:29991"/>
        <dbReference type="ChEBI" id="CHEBI:58048"/>
        <dbReference type="EC" id="3.5.1.1"/>
    </reaction>
</comment>
<proteinExistence type="inferred from homology"/>
<sequence length="351" mass="36747">MRFSSSLVAISTAVFANGVTAASNSSLPRVSIIATGGTIAGTNSDSTSTTGYKAGSLGVDALIEAVPALSNISSVSGIQFSNIGSQNMNTSLLLRLTKLATNVAANGSADGIVITHGTDTLEETAMFLDLTYNESLPIAMAAAMRPSTALSADGPFNIYEAVALAGSKEAADRGVMIVLNDRIGSAMYTTKTNTRAVDTFKAAEQGYLGVFNDEVPVFYFEPSRVYKKPFFDVSGVDALPRVDILYGNIDMDVRLLNYSVSSGAEGVVIACAGDASLPDAWADAAQAFTEQGIPVVRASRTGSGYVAPADDTLTSGNFNPQKARILLQLVLNEHGGKNSTLIQEYFDPYLS</sequence>
<dbReference type="PRINTS" id="PR00139">
    <property type="entry name" value="ASNGLNASE"/>
</dbReference>
<dbReference type="Pfam" id="PF00710">
    <property type="entry name" value="Asparaginase"/>
    <property type="match status" value="1"/>
</dbReference>
<organism evidence="11 12">
    <name type="scientific">Phyllosticta citribraziliensis</name>
    <dbReference type="NCBI Taxonomy" id="989973"/>
    <lineage>
        <taxon>Eukaryota</taxon>
        <taxon>Fungi</taxon>
        <taxon>Dikarya</taxon>
        <taxon>Ascomycota</taxon>
        <taxon>Pezizomycotina</taxon>
        <taxon>Dothideomycetes</taxon>
        <taxon>Dothideomycetes incertae sedis</taxon>
        <taxon>Botryosphaeriales</taxon>
        <taxon>Phyllostictaceae</taxon>
        <taxon>Phyllosticta</taxon>
    </lineage>
</organism>
<keyword evidence="3" id="KW-0378">Hydrolase</keyword>
<reference evidence="11 12" key="1">
    <citation type="submission" date="2024-04" db="EMBL/GenBank/DDBJ databases">
        <title>Phyllosticta paracitricarpa is synonymous to the EU quarantine fungus P. citricarpa based on phylogenomic analyses.</title>
        <authorList>
            <consortium name="Lawrence Berkeley National Laboratory"/>
            <person name="Van ingen-buijs V.A."/>
            <person name="Van westerhoven A.C."/>
            <person name="Haridas S."/>
            <person name="Skiadas P."/>
            <person name="Martin F."/>
            <person name="Groenewald J.Z."/>
            <person name="Crous P.W."/>
            <person name="Seidl M.F."/>
        </authorList>
    </citation>
    <scope>NUCLEOTIDE SEQUENCE [LARGE SCALE GENOMIC DNA]</scope>
    <source>
        <strain evidence="11 12">CPC 17464</strain>
    </source>
</reference>
<dbReference type="NCBIfam" id="TIGR00520">
    <property type="entry name" value="asnASE_II"/>
    <property type="match status" value="1"/>
</dbReference>
<feature type="chain" id="PRO_5046740459" description="asparaginase" evidence="8">
    <location>
        <begin position="22"/>
        <end position="351"/>
    </location>
</feature>
<feature type="domain" description="Asparaginase/glutaminase C-terminal" evidence="10">
    <location>
        <begin position="241"/>
        <end position="346"/>
    </location>
</feature>
<evidence type="ECO:0000313" key="11">
    <source>
        <dbReference type="EMBL" id="KAK7531930.1"/>
    </source>
</evidence>
<evidence type="ECO:0000313" key="12">
    <source>
        <dbReference type="Proteomes" id="UP001360953"/>
    </source>
</evidence>
<evidence type="ECO:0000256" key="2">
    <source>
        <dbReference type="ARBA" id="ARBA00012920"/>
    </source>
</evidence>
<evidence type="ECO:0000256" key="5">
    <source>
        <dbReference type="PROSITE-ProRule" id="PRU10099"/>
    </source>
</evidence>
<dbReference type="PIRSF" id="PIRSF500176">
    <property type="entry name" value="L_ASNase"/>
    <property type="match status" value="1"/>
</dbReference>
<dbReference type="InterPro" id="IPR027475">
    <property type="entry name" value="Asparaginase/glutaminase_AS2"/>
</dbReference>
<dbReference type="EC" id="3.5.1.1" evidence="2"/>
<dbReference type="PROSITE" id="PS51732">
    <property type="entry name" value="ASN_GLN_ASE_3"/>
    <property type="match status" value="1"/>
</dbReference>
<evidence type="ECO:0000259" key="9">
    <source>
        <dbReference type="Pfam" id="PF00710"/>
    </source>
</evidence>
<evidence type="ECO:0000256" key="7">
    <source>
        <dbReference type="RuleBase" id="RU004456"/>
    </source>
</evidence>
<dbReference type="InterPro" id="IPR037152">
    <property type="entry name" value="L-asparaginase_N_sf"/>
</dbReference>
<feature type="active site" evidence="6">
    <location>
        <position position="118"/>
    </location>
</feature>
<dbReference type="PANTHER" id="PTHR11707">
    <property type="entry name" value="L-ASPARAGINASE"/>
    <property type="match status" value="1"/>
</dbReference>
<dbReference type="InterPro" id="IPR036152">
    <property type="entry name" value="Asp/glu_Ase-like_sf"/>
</dbReference>
<dbReference type="Gene3D" id="3.40.50.40">
    <property type="match status" value="1"/>
</dbReference>
<evidence type="ECO:0000256" key="8">
    <source>
        <dbReference type="SAM" id="SignalP"/>
    </source>
</evidence>
<keyword evidence="8" id="KW-0732">Signal</keyword>